<evidence type="ECO:0000256" key="1">
    <source>
        <dbReference type="SAM" id="Phobius"/>
    </source>
</evidence>
<feature type="transmembrane region" description="Helical" evidence="1">
    <location>
        <begin position="6"/>
        <end position="29"/>
    </location>
</feature>
<keyword evidence="1" id="KW-0472">Membrane</keyword>
<organism evidence="2 3">
    <name type="scientific">Prunus armeniaca</name>
    <name type="common">Apricot</name>
    <name type="synonym">Armeniaca vulgaris</name>
    <dbReference type="NCBI Taxonomy" id="36596"/>
    <lineage>
        <taxon>Eukaryota</taxon>
        <taxon>Viridiplantae</taxon>
        <taxon>Streptophyta</taxon>
        <taxon>Embryophyta</taxon>
        <taxon>Tracheophyta</taxon>
        <taxon>Spermatophyta</taxon>
        <taxon>Magnoliopsida</taxon>
        <taxon>eudicotyledons</taxon>
        <taxon>Gunneridae</taxon>
        <taxon>Pentapetalae</taxon>
        <taxon>rosids</taxon>
        <taxon>fabids</taxon>
        <taxon>Rosales</taxon>
        <taxon>Rosaceae</taxon>
        <taxon>Amygdaloideae</taxon>
        <taxon>Amygdaleae</taxon>
        <taxon>Prunus</taxon>
    </lineage>
</organism>
<proteinExistence type="predicted"/>
<keyword evidence="1" id="KW-0812">Transmembrane</keyword>
<name>A0A6J5XE31_PRUAR</name>
<reference evidence="3" key="1">
    <citation type="journal article" date="2020" name="Genome Biol.">
        <title>Gamete binning: chromosome-level and haplotype-resolved genome assembly enabled by high-throughput single-cell sequencing of gamete genomes.</title>
        <authorList>
            <person name="Campoy J.A."/>
            <person name="Sun H."/>
            <person name="Goel M."/>
            <person name="Jiao W.-B."/>
            <person name="Folz-Donahue K."/>
            <person name="Wang N."/>
            <person name="Rubio M."/>
            <person name="Liu C."/>
            <person name="Kukat C."/>
            <person name="Ruiz D."/>
            <person name="Huettel B."/>
            <person name="Schneeberger K."/>
        </authorList>
    </citation>
    <scope>NUCLEOTIDE SEQUENCE [LARGE SCALE GENOMIC DNA]</scope>
    <source>
        <strain evidence="3">cv. Rojo Pasion</strain>
    </source>
</reference>
<protein>
    <recommendedName>
        <fullName evidence="4">Transmembrane protein</fullName>
    </recommendedName>
</protein>
<evidence type="ECO:0008006" key="4">
    <source>
        <dbReference type="Google" id="ProtNLM"/>
    </source>
</evidence>
<dbReference type="AlphaFoldDB" id="A0A6J5XE31"/>
<evidence type="ECO:0000313" key="2">
    <source>
        <dbReference type="EMBL" id="CAB4309148.1"/>
    </source>
</evidence>
<sequence>MDHDIVLFFIIIILVSLSTTILTVDTLSFGSQSPRQRSKAQRVSVNVNYLNTKFWIDGLQMDVGH</sequence>
<accession>A0A6J5XE31</accession>
<gene>
    <name evidence="2" type="ORF">ORAREDHAP_LOCUS30000</name>
</gene>
<dbReference type="Proteomes" id="UP000507245">
    <property type="component" value="Unassembled WGS sequence"/>
</dbReference>
<evidence type="ECO:0000313" key="3">
    <source>
        <dbReference type="Proteomes" id="UP000507245"/>
    </source>
</evidence>
<keyword evidence="1" id="KW-1133">Transmembrane helix</keyword>
<keyword evidence="3" id="KW-1185">Reference proteome</keyword>
<dbReference type="EMBL" id="CAEKKB010000004">
    <property type="protein sequence ID" value="CAB4309148.1"/>
    <property type="molecule type" value="Genomic_DNA"/>
</dbReference>